<dbReference type="PANTHER" id="PTHR43712:SF2">
    <property type="entry name" value="O-METHYLTRANSFERASE CICE"/>
    <property type="match status" value="1"/>
</dbReference>
<dbReference type="RefSeq" id="WP_111179089.1">
    <property type="nucleotide sequence ID" value="NZ_POUD01000039.1"/>
</dbReference>
<feature type="domain" description="O-methyltransferase dimerisation" evidence="6">
    <location>
        <begin position="19"/>
        <end position="89"/>
    </location>
</feature>
<dbReference type="InterPro" id="IPR001077">
    <property type="entry name" value="COMT_C"/>
</dbReference>
<name>A0A2W2EAD1_9ACTN</name>
<dbReference type="InterPro" id="IPR036388">
    <property type="entry name" value="WH-like_DNA-bd_sf"/>
</dbReference>
<evidence type="ECO:0000256" key="2">
    <source>
        <dbReference type="ARBA" id="ARBA00022679"/>
    </source>
</evidence>
<dbReference type="GO" id="GO:0008171">
    <property type="term" value="F:O-methyltransferase activity"/>
    <property type="evidence" value="ECO:0007669"/>
    <property type="project" value="InterPro"/>
</dbReference>
<evidence type="ECO:0000259" key="6">
    <source>
        <dbReference type="Pfam" id="PF08100"/>
    </source>
</evidence>
<dbReference type="GO" id="GO:0046983">
    <property type="term" value="F:protein dimerization activity"/>
    <property type="evidence" value="ECO:0007669"/>
    <property type="project" value="InterPro"/>
</dbReference>
<dbReference type="Gene3D" id="3.40.50.150">
    <property type="entry name" value="Vaccinia Virus protein VP39"/>
    <property type="match status" value="1"/>
</dbReference>
<evidence type="ECO:0000256" key="1">
    <source>
        <dbReference type="ARBA" id="ARBA00022603"/>
    </source>
</evidence>
<keyword evidence="1 7" id="KW-0489">Methyltransferase</keyword>
<evidence type="ECO:0000256" key="4">
    <source>
        <dbReference type="PIRSR" id="PIRSR005739-1"/>
    </source>
</evidence>
<dbReference type="AlphaFoldDB" id="A0A2W2EAD1"/>
<dbReference type="GO" id="GO:0032259">
    <property type="term" value="P:methylation"/>
    <property type="evidence" value="ECO:0007669"/>
    <property type="project" value="UniProtKB-KW"/>
</dbReference>
<dbReference type="InterPro" id="IPR029063">
    <property type="entry name" value="SAM-dependent_MTases_sf"/>
</dbReference>
<dbReference type="EMBL" id="POUD01000039">
    <property type="protein sequence ID" value="PZG19391.1"/>
    <property type="molecule type" value="Genomic_DNA"/>
</dbReference>
<dbReference type="PROSITE" id="PS51683">
    <property type="entry name" value="SAM_OMT_II"/>
    <property type="match status" value="1"/>
</dbReference>
<dbReference type="Pfam" id="PF00891">
    <property type="entry name" value="Methyltransf_2"/>
    <property type="match status" value="1"/>
</dbReference>
<dbReference type="OrthoDB" id="4145676at2"/>
<dbReference type="Proteomes" id="UP000249304">
    <property type="component" value="Unassembled WGS sequence"/>
</dbReference>
<dbReference type="Gene3D" id="1.10.10.10">
    <property type="entry name" value="Winged helix-like DNA-binding domain superfamily/Winged helix DNA-binding domain"/>
    <property type="match status" value="1"/>
</dbReference>
<accession>A0A2W2EAD1</accession>
<dbReference type="PIRSF" id="PIRSF005739">
    <property type="entry name" value="O-mtase"/>
    <property type="match status" value="1"/>
</dbReference>
<dbReference type="SUPFAM" id="SSF53335">
    <property type="entry name" value="S-adenosyl-L-methionine-dependent methyltransferases"/>
    <property type="match status" value="1"/>
</dbReference>
<sequence>MTADAHPAPATADYERMMTMITGFWVSQVVRAAAVFDIAGHLAAGRTTAEEIAGAESADRDAVRRLLRTWASLGLLTSEDGVRFASTSLLDTLHPDAPHSLHHLALSQAAPGHWLPWGRFPDAVRSGATQGPAAYGGEVWDYLAKNPDEAHYFTRSLANITAMTNAEVARQIGVRGEALAVDVGGADGSLIRELMRDHPHLRGVVLDRPDVVPDALAAAKADGLADRFEAVGGDFFEVVPAADLYLLRYIVHDWNDEQAVRILANCRASLNDGGRVAVVELLVGPIGTPGLAPVMDANMLVMTGGRERDLAEYDALFARAGLRRTRVAEAGNMVVIEAVAL</sequence>
<keyword evidence="8" id="KW-1185">Reference proteome</keyword>
<feature type="active site" description="Proton acceptor" evidence="4">
    <location>
        <position position="252"/>
    </location>
</feature>
<evidence type="ECO:0000259" key="5">
    <source>
        <dbReference type="Pfam" id="PF00891"/>
    </source>
</evidence>
<evidence type="ECO:0000313" key="7">
    <source>
        <dbReference type="EMBL" id="PZG19391.1"/>
    </source>
</evidence>
<dbReference type="InterPro" id="IPR012967">
    <property type="entry name" value="COMT_dimerisation"/>
</dbReference>
<evidence type="ECO:0000256" key="3">
    <source>
        <dbReference type="ARBA" id="ARBA00022691"/>
    </source>
</evidence>
<comment type="caution">
    <text evidence="7">The sequence shown here is derived from an EMBL/GenBank/DDBJ whole genome shotgun (WGS) entry which is preliminary data.</text>
</comment>
<dbReference type="SUPFAM" id="SSF46785">
    <property type="entry name" value="Winged helix' DNA-binding domain"/>
    <property type="match status" value="1"/>
</dbReference>
<feature type="domain" description="O-methyltransferase C-terminal" evidence="5">
    <location>
        <begin position="117"/>
        <end position="322"/>
    </location>
</feature>
<dbReference type="Pfam" id="PF08100">
    <property type="entry name" value="Dimerisation"/>
    <property type="match status" value="1"/>
</dbReference>
<keyword evidence="3" id="KW-0949">S-adenosyl-L-methionine</keyword>
<dbReference type="InterPro" id="IPR036390">
    <property type="entry name" value="WH_DNA-bd_sf"/>
</dbReference>
<proteinExistence type="predicted"/>
<protein>
    <submittedName>
        <fullName evidence="7">Methyltransferase</fullName>
    </submittedName>
</protein>
<dbReference type="PANTHER" id="PTHR43712">
    <property type="entry name" value="PUTATIVE (AFU_ORTHOLOGUE AFUA_4G14580)-RELATED"/>
    <property type="match status" value="1"/>
</dbReference>
<organism evidence="7 8">
    <name type="scientific">Nonomuraea aridisoli</name>
    <dbReference type="NCBI Taxonomy" id="2070368"/>
    <lineage>
        <taxon>Bacteria</taxon>
        <taxon>Bacillati</taxon>
        <taxon>Actinomycetota</taxon>
        <taxon>Actinomycetes</taxon>
        <taxon>Streptosporangiales</taxon>
        <taxon>Streptosporangiaceae</taxon>
        <taxon>Nonomuraea</taxon>
    </lineage>
</organism>
<keyword evidence="2 7" id="KW-0808">Transferase</keyword>
<evidence type="ECO:0000313" key="8">
    <source>
        <dbReference type="Proteomes" id="UP000249304"/>
    </source>
</evidence>
<reference evidence="7 8" key="1">
    <citation type="submission" date="2018-01" db="EMBL/GenBank/DDBJ databases">
        <title>Draft genome sequence of Nonomuraea sp. KC333.</title>
        <authorList>
            <person name="Sahin N."/>
            <person name="Saygin H."/>
            <person name="Ay H."/>
        </authorList>
    </citation>
    <scope>NUCLEOTIDE SEQUENCE [LARGE SCALE GENOMIC DNA]</scope>
    <source>
        <strain evidence="7 8">KC333</strain>
    </source>
</reference>
<dbReference type="InterPro" id="IPR016461">
    <property type="entry name" value="COMT-like"/>
</dbReference>
<gene>
    <name evidence="7" type="ORF">C1J01_12385</name>
</gene>